<accession>A0A7M4DBS1</accession>
<dbReference type="RefSeq" id="WP_156197420.1">
    <property type="nucleotide sequence ID" value="NZ_QTZN02000083.1"/>
</dbReference>
<gene>
    <name evidence="5" type="ORF">DWB62_020035</name>
    <name evidence="4" type="ORF">GNY23_20035</name>
</gene>
<sequence length="193" mass="20949">MKLFFTICAFFCCVVIVSAQTEQGKFFIGANSNINFSSMKTELKSDYSDSDGSTITTFEFAPQLGFFAGDGFLVGVELPYSTTKNKDTDYKVSQIGFGTFARYYFGTSNAKPYLHGGLGIGAATESNESDDVDYKLFTYEFGGGVAIFINKNIAVDLGLGYSSNTMKPKENNDADVKLVTSGVAFKVGFSLFL</sequence>
<dbReference type="InterPro" id="IPR027385">
    <property type="entry name" value="Beta-barrel_OMP"/>
</dbReference>
<dbReference type="OrthoDB" id="945117at2"/>
<dbReference type="AlphaFoldDB" id="A0A7M4DBS1"/>
<dbReference type="Proteomes" id="UP000285951">
    <property type="component" value="Unassembled WGS sequence"/>
</dbReference>
<proteinExistence type="predicted"/>
<dbReference type="Proteomes" id="UP000462449">
    <property type="component" value="Unassembled WGS sequence"/>
</dbReference>
<evidence type="ECO:0000256" key="1">
    <source>
        <dbReference type="ARBA" id="ARBA00022729"/>
    </source>
</evidence>
<name>A0A7M4DBS1_9BACT</name>
<evidence type="ECO:0000256" key="2">
    <source>
        <dbReference type="SAM" id="SignalP"/>
    </source>
</evidence>
<reference evidence="5 6" key="1">
    <citation type="submission" date="2019-11" db="EMBL/GenBank/DDBJ databases">
        <title>Draft genome sequence of Labilibaculum sp. strain SYP isolated from Black Sea.</title>
        <authorList>
            <person name="Yadav S."/>
            <person name="Villanueva L."/>
        </authorList>
    </citation>
    <scope>NUCLEOTIDE SEQUENCE [LARGE SCALE GENOMIC DNA]</scope>
    <source>
        <strain evidence="5 6">44</strain>
    </source>
</reference>
<feature type="domain" description="Outer membrane protein beta-barrel" evidence="3">
    <location>
        <begin position="9"/>
        <end position="184"/>
    </location>
</feature>
<dbReference type="SUPFAM" id="SSF56925">
    <property type="entry name" value="OMPA-like"/>
    <property type="match status" value="1"/>
</dbReference>
<organism evidence="4 7">
    <name type="scientific">Labilibaculum euxinus</name>
    <dbReference type="NCBI Taxonomy" id="2686357"/>
    <lineage>
        <taxon>Bacteria</taxon>
        <taxon>Pseudomonadati</taxon>
        <taxon>Bacteroidota</taxon>
        <taxon>Bacteroidia</taxon>
        <taxon>Marinilabiliales</taxon>
        <taxon>Marinifilaceae</taxon>
        <taxon>Labilibaculum</taxon>
    </lineage>
</organism>
<feature type="signal peptide" evidence="2">
    <location>
        <begin position="1"/>
        <end position="19"/>
    </location>
</feature>
<keyword evidence="1 2" id="KW-0732">Signal</keyword>
<keyword evidence="6" id="KW-1185">Reference proteome</keyword>
<evidence type="ECO:0000313" key="6">
    <source>
        <dbReference type="Proteomes" id="UP000285951"/>
    </source>
</evidence>
<dbReference type="EMBL" id="QTZN02000083">
    <property type="protein sequence ID" value="MVB09305.1"/>
    <property type="molecule type" value="Genomic_DNA"/>
</dbReference>
<comment type="caution">
    <text evidence="4">The sequence shown here is derived from an EMBL/GenBank/DDBJ whole genome shotgun (WGS) entry which is preliminary data.</text>
</comment>
<dbReference type="Gene3D" id="2.40.160.20">
    <property type="match status" value="1"/>
</dbReference>
<dbReference type="EMBL" id="WOTW01000083">
    <property type="protein sequence ID" value="MUP40100.1"/>
    <property type="molecule type" value="Genomic_DNA"/>
</dbReference>
<protein>
    <submittedName>
        <fullName evidence="4">Outer membrane beta-barrel protein</fullName>
    </submittedName>
</protein>
<evidence type="ECO:0000313" key="4">
    <source>
        <dbReference type="EMBL" id="MUP40100.1"/>
    </source>
</evidence>
<dbReference type="InterPro" id="IPR011250">
    <property type="entry name" value="OMP/PagP_B-barrel"/>
</dbReference>
<evidence type="ECO:0000259" key="3">
    <source>
        <dbReference type="Pfam" id="PF13505"/>
    </source>
</evidence>
<dbReference type="Pfam" id="PF13505">
    <property type="entry name" value="OMP_b-brl"/>
    <property type="match status" value="1"/>
</dbReference>
<reference evidence="4 7" key="2">
    <citation type="submission" date="2019-12" db="EMBL/GenBank/DDBJ databases">
        <title>Draft genome sequence of Labilibaculum sp. strain 44 isolated from deep waters of Black Sea.</title>
        <authorList>
            <person name="Yadav S."/>
            <person name="Villanueva L."/>
        </authorList>
    </citation>
    <scope>NUCLEOTIDE SEQUENCE [LARGE SCALE GENOMIC DNA]</scope>
    <source>
        <strain evidence="4 7">44</strain>
    </source>
</reference>
<feature type="chain" id="PRO_5029653092" evidence="2">
    <location>
        <begin position="20"/>
        <end position="193"/>
    </location>
</feature>
<evidence type="ECO:0000313" key="7">
    <source>
        <dbReference type="Proteomes" id="UP000462449"/>
    </source>
</evidence>
<evidence type="ECO:0000313" key="5">
    <source>
        <dbReference type="EMBL" id="MVB09305.1"/>
    </source>
</evidence>